<reference evidence="2" key="1">
    <citation type="journal article" date="2013" name="Science">
        <title>The Amborella genome and the evolution of flowering plants.</title>
        <authorList>
            <consortium name="Amborella Genome Project"/>
        </authorList>
    </citation>
    <scope>NUCLEOTIDE SEQUENCE [LARGE SCALE GENOMIC DNA]</scope>
</reference>
<name>W1P5M1_AMBTC</name>
<protein>
    <submittedName>
        <fullName evidence="1">Uncharacterized protein</fullName>
    </submittedName>
</protein>
<accession>W1P5M1</accession>
<dbReference type="EMBL" id="KI394459">
    <property type="protein sequence ID" value="ERN02989.1"/>
    <property type="molecule type" value="Genomic_DNA"/>
</dbReference>
<dbReference type="AlphaFoldDB" id="W1P5M1"/>
<feature type="non-terminal residue" evidence="1">
    <location>
        <position position="124"/>
    </location>
</feature>
<keyword evidence="2" id="KW-1185">Reference proteome</keyword>
<evidence type="ECO:0000313" key="2">
    <source>
        <dbReference type="Proteomes" id="UP000017836"/>
    </source>
</evidence>
<dbReference type="HOGENOM" id="CLU_2021143_0_0_1"/>
<evidence type="ECO:0000313" key="1">
    <source>
        <dbReference type="EMBL" id="ERN02989.1"/>
    </source>
</evidence>
<feature type="non-terminal residue" evidence="1">
    <location>
        <position position="1"/>
    </location>
</feature>
<organism evidence="1 2">
    <name type="scientific">Amborella trichopoda</name>
    <dbReference type="NCBI Taxonomy" id="13333"/>
    <lineage>
        <taxon>Eukaryota</taxon>
        <taxon>Viridiplantae</taxon>
        <taxon>Streptophyta</taxon>
        <taxon>Embryophyta</taxon>
        <taxon>Tracheophyta</taxon>
        <taxon>Spermatophyta</taxon>
        <taxon>Magnoliopsida</taxon>
        <taxon>Amborellales</taxon>
        <taxon>Amborellaceae</taxon>
        <taxon>Amborella</taxon>
    </lineage>
</organism>
<proteinExistence type="predicted"/>
<gene>
    <name evidence="1" type="ORF">AMTR_s00309p00015550</name>
</gene>
<dbReference type="Proteomes" id="UP000017836">
    <property type="component" value="Unassembled WGS sequence"/>
</dbReference>
<sequence>LVGENSGVQSLWVWEEFPEIAGKCFDALLKPARDIFIYADVLLLISGSGFTRVLPSIIEGKLMTWLLYLLRKEWDCALYACDPLTRTFAYHLFDTPLPTPSSPPTPNPSLNYLFFLFSSMHSSR</sequence>